<dbReference type="InterPro" id="IPR036388">
    <property type="entry name" value="WH-like_DNA-bd_sf"/>
</dbReference>
<dbReference type="RefSeq" id="WP_272092875.1">
    <property type="nucleotide sequence ID" value="NZ_JAQNDK010000001.1"/>
</dbReference>
<evidence type="ECO:0000313" key="3">
    <source>
        <dbReference type="EMBL" id="MDC0676168.1"/>
    </source>
</evidence>
<dbReference type="InterPro" id="IPR036390">
    <property type="entry name" value="WH_DNA-bd_sf"/>
</dbReference>
<organism evidence="3 4">
    <name type="scientific">Sorangium atrum</name>
    <dbReference type="NCBI Taxonomy" id="2995308"/>
    <lineage>
        <taxon>Bacteria</taxon>
        <taxon>Pseudomonadati</taxon>
        <taxon>Myxococcota</taxon>
        <taxon>Polyangia</taxon>
        <taxon>Polyangiales</taxon>
        <taxon>Polyangiaceae</taxon>
        <taxon>Sorangium</taxon>
    </lineage>
</organism>
<dbReference type="InterPro" id="IPR005471">
    <property type="entry name" value="Tscrpt_reg_IclR_N"/>
</dbReference>
<feature type="region of interest" description="Disordered" evidence="1">
    <location>
        <begin position="79"/>
        <end position="100"/>
    </location>
</feature>
<dbReference type="SUPFAM" id="SSF46785">
    <property type="entry name" value="Winged helix' DNA-binding domain"/>
    <property type="match status" value="1"/>
</dbReference>
<evidence type="ECO:0000313" key="4">
    <source>
        <dbReference type="Proteomes" id="UP001217485"/>
    </source>
</evidence>
<reference evidence="3 4" key="1">
    <citation type="submission" date="2023-01" db="EMBL/GenBank/DDBJ databases">
        <title>Minimal conservation of predation-associated metabolite biosynthetic gene clusters underscores biosynthetic potential of Myxococcota including descriptions for ten novel species: Archangium lansinium sp. nov., Myxococcus landrumus sp. nov., Nannocystis bai.</title>
        <authorList>
            <person name="Ahearne A."/>
            <person name="Stevens C."/>
            <person name="Dowd S."/>
        </authorList>
    </citation>
    <scope>NUCLEOTIDE SEQUENCE [LARGE SCALE GENOMIC DNA]</scope>
    <source>
        <strain evidence="3 4">WIWO2</strain>
    </source>
</reference>
<sequence>MTATGASTSDREAVVLETVRSLVRGTATEIATRSGLPNGSVYVALRALVARGRVARAGTARGAEYSLVSSGGIRPFKRVKAAEPTSPAEMERTPDAELAE</sequence>
<proteinExistence type="predicted"/>
<feature type="compositionally biased region" description="Basic and acidic residues" evidence="1">
    <location>
        <begin position="89"/>
        <end position="100"/>
    </location>
</feature>
<dbReference type="Proteomes" id="UP001217485">
    <property type="component" value="Unassembled WGS sequence"/>
</dbReference>
<feature type="domain" description="HTH iclR-type" evidence="2">
    <location>
        <begin position="14"/>
        <end position="56"/>
    </location>
</feature>
<dbReference type="Gene3D" id="1.10.10.10">
    <property type="entry name" value="Winged helix-like DNA-binding domain superfamily/Winged helix DNA-binding domain"/>
    <property type="match status" value="1"/>
</dbReference>
<name>A0ABT5BPU2_9BACT</name>
<protein>
    <submittedName>
        <fullName evidence="3">Helix-turn-helix domain-containing protein</fullName>
    </submittedName>
</protein>
<keyword evidence="4" id="KW-1185">Reference proteome</keyword>
<evidence type="ECO:0000256" key="1">
    <source>
        <dbReference type="SAM" id="MobiDB-lite"/>
    </source>
</evidence>
<comment type="caution">
    <text evidence="3">The sequence shown here is derived from an EMBL/GenBank/DDBJ whole genome shotgun (WGS) entry which is preliminary data.</text>
</comment>
<accession>A0ABT5BPU2</accession>
<evidence type="ECO:0000259" key="2">
    <source>
        <dbReference type="Pfam" id="PF09339"/>
    </source>
</evidence>
<dbReference type="EMBL" id="JAQNDK010000001">
    <property type="protein sequence ID" value="MDC0676168.1"/>
    <property type="molecule type" value="Genomic_DNA"/>
</dbReference>
<gene>
    <name evidence="3" type="ORF">POL72_00335</name>
</gene>
<dbReference type="Pfam" id="PF09339">
    <property type="entry name" value="HTH_IclR"/>
    <property type="match status" value="1"/>
</dbReference>